<organism evidence="1 2">
    <name type="scientific">Marchantia polymorpha subsp. ruderalis</name>
    <dbReference type="NCBI Taxonomy" id="1480154"/>
    <lineage>
        <taxon>Eukaryota</taxon>
        <taxon>Viridiplantae</taxon>
        <taxon>Streptophyta</taxon>
        <taxon>Embryophyta</taxon>
        <taxon>Marchantiophyta</taxon>
        <taxon>Marchantiopsida</taxon>
        <taxon>Marchantiidae</taxon>
        <taxon>Marchantiales</taxon>
        <taxon>Marchantiaceae</taxon>
        <taxon>Marchantia</taxon>
    </lineage>
</organism>
<dbReference type="Proteomes" id="UP000077202">
    <property type="component" value="Unassembled WGS sequence"/>
</dbReference>
<protein>
    <submittedName>
        <fullName evidence="1">Uncharacterized protein</fullName>
    </submittedName>
</protein>
<keyword evidence="2" id="KW-1185">Reference proteome</keyword>
<name>A0A176WIK2_MARPO</name>
<evidence type="ECO:0000313" key="1">
    <source>
        <dbReference type="EMBL" id="OAE32879.1"/>
    </source>
</evidence>
<proteinExistence type="predicted"/>
<gene>
    <name evidence="1" type="ORF">AXG93_3052s1090</name>
</gene>
<sequence>MDKNAIKGVELRGDKRVEDSGLHRSEEKSDCFGNYAYLATGAHNVRDGLASRIPRTNPEGTESTLGKDDLRSCLGECGLPVNGTVDQSHHSFSGEFLSRHGAAYERGGETNSKGVRNLDGRDIYNID</sequence>
<dbReference type="AlphaFoldDB" id="A0A176WIK2"/>
<reference evidence="1" key="1">
    <citation type="submission" date="2016-03" db="EMBL/GenBank/DDBJ databases">
        <title>Mechanisms controlling the formation of the plant cell surface in tip-growing cells are functionally conserved among land plants.</title>
        <authorList>
            <person name="Honkanen S."/>
            <person name="Jones V.A."/>
            <person name="Morieri G."/>
            <person name="Champion C."/>
            <person name="Hetherington A.J."/>
            <person name="Kelly S."/>
            <person name="Saint-Marcoux D."/>
            <person name="Proust H."/>
            <person name="Prescott H."/>
            <person name="Dolan L."/>
        </authorList>
    </citation>
    <scope>NUCLEOTIDE SEQUENCE [LARGE SCALE GENOMIC DNA]</scope>
    <source>
        <tissue evidence="1">Whole gametophyte</tissue>
    </source>
</reference>
<accession>A0A176WIK2</accession>
<dbReference type="EMBL" id="LVLJ01000720">
    <property type="protein sequence ID" value="OAE32879.1"/>
    <property type="molecule type" value="Genomic_DNA"/>
</dbReference>
<evidence type="ECO:0000313" key="2">
    <source>
        <dbReference type="Proteomes" id="UP000077202"/>
    </source>
</evidence>
<comment type="caution">
    <text evidence="1">The sequence shown here is derived from an EMBL/GenBank/DDBJ whole genome shotgun (WGS) entry which is preliminary data.</text>
</comment>